<proteinExistence type="inferred from homology"/>
<organism evidence="4 5">
    <name type="scientific">Rhododendron griersonianum</name>
    <dbReference type="NCBI Taxonomy" id="479676"/>
    <lineage>
        <taxon>Eukaryota</taxon>
        <taxon>Viridiplantae</taxon>
        <taxon>Streptophyta</taxon>
        <taxon>Embryophyta</taxon>
        <taxon>Tracheophyta</taxon>
        <taxon>Spermatophyta</taxon>
        <taxon>Magnoliopsida</taxon>
        <taxon>eudicotyledons</taxon>
        <taxon>Gunneridae</taxon>
        <taxon>Pentapetalae</taxon>
        <taxon>asterids</taxon>
        <taxon>Ericales</taxon>
        <taxon>Ericaceae</taxon>
        <taxon>Ericoideae</taxon>
        <taxon>Rhodoreae</taxon>
        <taxon>Rhododendron</taxon>
    </lineage>
</organism>
<sequence>MHRWCTKLRSLSLLHCSTHKPTLLSLSSSPSTHRLLHSSPQLLYRPLASSVISPNLKPLFNASSASHPSLLNQAVCSHPHLSLIQVRHRTKKEKREKTKKFKPWTPVTSKLKKTKMKCYSSYKGRFRVMNDGTIRRWKEGKRHNAHLKSKSAKRRLRLPGIVPLAYAKVMKKLNFCG</sequence>
<evidence type="ECO:0000313" key="5">
    <source>
        <dbReference type="Proteomes" id="UP000823749"/>
    </source>
</evidence>
<evidence type="ECO:0000313" key="4">
    <source>
        <dbReference type="EMBL" id="KAG5540308.1"/>
    </source>
</evidence>
<dbReference type="Proteomes" id="UP000823749">
    <property type="component" value="Chromosome 7"/>
</dbReference>
<protein>
    <recommendedName>
        <fullName evidence="6">50S ribosomal protein L35</fullName>
    </recommendedName>
</protein>
<dbReference type="InterPro" id="IPR037229">
    <property type="entry name" value="Ribosomal_bL35_sf"/>
</dbReference>
<dbReference type="EMBL" id="JACTNZ010000007">
    <property type="protein sequence ID" value="KAG5540308.1"/>
    <property type="molecule type" value="Genomic_DNA"/>
</dbReference>
<evidence type="ECO:0000256" key="2">
    <source>
        <dbReference type="ARBA" id="ARBA00022980"/>
    </source>
</evidence>
<comment type="similarity">
    <text evidence="1">Belongs to the bacterial ribosomal protein bL35 family.</text>
</comment>
<evidence type="ECO:0000256" key="3">
    <source>
        <dbReference type="ARBA" id="ARBA00023274"/>
    </source>
</evidence>
<keyword evidence="2" id="KW-0689">Ribosomal protein</keyword>
<gene>
    <name evidence="4" type="ORF">RHGRI_020518</name>
</gene>
<name>A0AAV6JHW0_9ERIC</name>
<dbReference type="AlphaFoldDB" id="A0AAV6JHW0"/>
<accession>A0AAV6JHW0</accession>
<dbReference type="SUPFAM" id="SSF143034">
    <property type="entry name" value="L35p-like"/>
    <property type="match status" value="1"/>
</dbReference>
<reference evidence="4" key="1">
    <citation type="submission" date="2020-08" db="EMBL/GenBank/DDBJ databases">
        <title>Plant Genome Project.</title>
        <authorList>
            <person name="Zhang R.-G."/>
        </authorList>
    </citation>
    <scope>NUCLEOTIDE SEQUENCE</scope>
    <source>
        <strain evidence="4">WSP0</strain>
        <tissue evidence="4">Leaf</tissue>
    </source>
</reference>
<dbReference type="PANTHER" id="PTHR36400:SF1">
    <property type="entry name" value="RIBOSOMAL PROTEIN L35"/>
    <property type="match status" value="1"/>
</dbReference>
<dbReference type="Gene3D" id="4.10.410.60">
    <property type="match status" value="1"/>
</dbReference>
<dbReference type="InterPro" id="IPR021137">
    <property type="entry name" value="Ribosomal_bL35-like"/>
</dbReference>
<dbReference type="GO" id="GO:0003735">
    <property type="term" value="F:structural constituent of ribosome"/>
    <property type="evidence" value="ECO:0007669"/>
    <property type="project" value="InterPro"/>
</dbReference>
<dbReference type="PANTHER" id="PTHR36400">
    <property type="entry name" value="RIBOSOMAL PROTEIN L35"/>
    <property type="match status" value="1"/>
</dbReference>
<comment type="caution">
    <text evidence="4">The sequence shown here is derived from an EMBL/GenBank/DDBJ whole genome shotgun (WGS) entry which is preliminary data.</text>
</comment>
<keyword evidence="5" id="KW-1185">Reference proteome</keyword>
<dbReference type="Pfam" id="PF01632">
    <property type="entry name" value="Ribosomal_L35p"/>
    <property type="match status" value="1"/>
</dbReference>
<evidence type="ECO:0000256" key="1">
    <source>
        <dbReference type="ARBA" id="ARBA00006598"/>
    </source>
</evidence>
<dbReference type="GO" id="GO:0006412">
    <property type="term" value="P:translation"/>
    <property type="evidence" value="ECO:0007669"/>
    <property type="project" value="InterPro"/>
</dbReference>
<dbReference type="GO" id="GO:0005840">
    <property type="term" value="C:ribosome"/>
    <property type="evidence" value="ECO:0007669"/>
    <property type="project" value="UniProtKB-KW"/>
</dbReference>
<evidence type="ECO:0008006" key="6">
    <source>
        <dbReference type="Google" id="ProtNLM"/>
    </source>
</evidence>
<keyword evidence="3" id="KW-0687">Ribonucleoprotein</keyword>
<dbReference type="GO" id="GO:1990904">
    <property type="term" value="C:ribonucleoprotein complex"/>
    <property type="evidence" value="ECO:0007669"/>
    <property type="project" value="UniProtKB-KW"/>
</dbReference>